<dbReference type="AlphaFoldDB" id="A0A7V3ZVF6"/>
<sequence length="279" mass="31217">MAVSRKYIYLILTLVIVIPLLKPFKLKPLPMKPVKSLFDYIDKIPKDKALLISVDYTPDTEAELQPMTIALLRHAFCRKIKVGVLTLTLLGLGLAEDALRVVTKEFNEKAINNEDSIIYGRDYVFLGWQTPPLVPLLGMGESITKVFPVDYYGNRTDTLPLLKEIKNYRDVGIVVSISGSAIPMWYVTYAQTTFGVKVGAGFTAVSAADYYPYLNSGQLTGLLAGMRGGAEYEELVEENFKIKGRRKATEAMSAQTTAHLTIILLIILGNFIYFYKKKK</sequence>
<proteinExistence type="predicted"/>
<keyword evidence="1" id="KW-0812">Transmembrane</keyword>
<organism evidence="2">
    <name type="scientific">candidate division WOR-3 bacterium</name>
    <dbReference type="NCBI Taxonomy" id="2052148"/>
    <lineage>
        <taxon>Bacteria</taxon>
        <taxon>Bacteria division WOR-3</taxon>
    </lineage>
</organism>
<keyword evidence="1" id="KW-1133">Transmembrane helix</keyword>
<gene>
    <name evidence="2" type="ORF">ENU74_03710</name>
</gene>
<feature type="transmembrane region" description="Helical" evidence="1">
    <location>
        <begin position="7"/>
        <end position="24"/>
    </location>
</feature>
<evidence type="ECO:0000313" key="2">
    <source>
        <dbReference type="EMBL" id="HGK63680.1"/>
    </source>
</evidence>
<feature type="transmembrane region" description="Helical" evidence="1">
    <location>
        <begin position="256"/>
        <end position="275"/>
    </location>
</feature>
<evidence type="ECO:0000256" key="1">
    <source>
        <dbReference type="SAM" id="Phobius"/>
    </source>
</evidence>
<protein>
    <submittedName>
        <fullName evidence="2">Uncharacterized protein</fullName>
    </submittedName>
</protein>
<name>A0A7V3ZVF6_UNCW3</name>
<reference evidence="2" key="1">
    <citation type="journal article" date="2020" name="mSystems">
        <title>Genome- and Community-Level Interaction Insights into Carbon Utilization and Element Cycling Functions of Hydrothermarchaeota in Hydrothermal Sediment.</title>
        <authorList>
            <person name="Zhou Z."/>
            <person name="Liu Y."/>
            <person name="Xu W."/>
            <person name="Pan J."/>
            <person name="Luo Z.H."/>
            <person name="Li M."/>
        </authorList>
    </citation>
    <scope>NUCLEOTIDE SEQUENCE [LARGE SCALE GENOMIC DNA]</scope>
    <source>
        <strain evidence="2">SpSt-697</strain>
    </source>
</reference>
<accession>A0A7V3ZVF6</accession>
<comment type="caution">
    <text evidence="2">The sequence shown here is derived from an EMBL/GenBank/DDBJ whole genome shotgun (WGS) entry which is preliminary data.</text>
</comment>
<dbReference type="EMBL" id="DTDR01000096">
    <property type="protein sequence ID" value="HGK63680.1"/>
    <property type="molecule type" value="Genomic_DNA"/>
</dbReference>
<keyword evidence="1" id="KW-0472">Membrane</keyword>